<dbReference type="InterPro" id="IPR001444">
    <property type="entry name" value="Flag_bb_rod_N"/>
</dbReference>
<dbReference type="EMBL" id="LGCL01000041">
    <property type="protein sequence ID" value="KPL71416.1"/>
    <property type="molecule type" value="Genomic_DNA"/>
</dbReference>
<feature type="domain" description="Flagellar basal-body/hook protein C-terminal" evidence="4">
    <location>
        <begin position="201"/>
        <end position="243"/>
    </location>
</feature>
<evidence type="ECO:0000256" key="1">
    <source>
        <dbReference type="ARBA" id="ARBA00009677"/>
    </source>
</evidence>
<dbReference type="Pfam" id="PF00460">
    <property type="entry name" value="Flg_bb_rod"/>
    <property type="match status" value="1"/>
</dbReference>
<dbReference type="NCBIfam" id="TIGR03506">
    <property type="entry name" value="FlgEFG_subfam"/>
    <property type="match status" value="2"/>
</dbReference>
<comment type="caution">
    <text evidence="6">The sequence shown here is derived from an EMBL/GenBank/DDBJ whole genome shotgun (WGS) entry which is preliminary data.</text>
</comment>
<comment type="similarity">
    <text evidence="1 2">Belongs to the flagella basal body rod proteins family.</text>
</comment>
<evidence type="ECO:0000313" key="6">
    <source>
        <dbReference type="EMBL" id="KPL71416.1"/>
    </source>
</evidence>
<dbReference type="PANTHER" id="PTHR30435:SF19">
    <property type="entry name" value="FLAGELLAR BASAL-BODY ROD PROTEIN FLGG"/>
    <property type="match status" value="1"/>
</dbReference>
<name>A0A0P6XJI6_9CHLR</name>
<sequence length="246" mass="27452">MASNLFHTLNISRQDMYARLMELDDVSNNLANINTIGYKRSRLNFQELLDRGFREGNYIASTQVMTEQGAIRNSDNPMDVAISGEGFFAVELGDGEVGYSRNGQFQVDADNNLVNSAGYPIVWDGDIPDGVEEIHFTQDGSVMARQGETWTIVGQLELYRFDNPTALTRKGENIWLESEISGEAQAGQPGVEGMGQIVPRALEQSNVDLSYEVTRMITLQRAFEMSTRTFQQTDEMISGAINMRKA</sequence>
<dbReference type="PANTHER" id="PTHR30435">
    <property type="entry name" value="FLAGELLAR PROTEIN"/>
    <property type="match status" value="1"/>
</dbReference>
<dbReference type="InterPro" id="IPR053967">
    <property type="entry name" value="LlgE_F_G-like_D1"/>
</dbReference>
<dbReference type="RefSeq" id="WP_075064273.1">
    <property type="nucleotide sequence ID" value="NZ_LGCL01000041.1"/>
</dbReference>
<accession>A0A0P6XJI6</accession>
<evidence type="ECO:0000256" key="2">
    <source>
        <dbReference type="RuleBase" id="RU362116"/>
    </source>
</evidence>
<evidence type="ECO:0000259" key="4">
    <source>
        <dbReference type="Pfam" id="PF06429"/>
    </source>
</evidence>
<dbReference type="AlphaFoldDB" id="A0A0P6XJI6"/>
<proteinExistence type="inferred from homology"/>
<dbReference type="Pfam" id="PF06429">
    <property type="entry name" value="Flg_bbr_C"/>
    <property type="match status" value="1"/>
</dbReference>
<feature type="domain" description="Flagellar basal body rod protein N-terminal" evidence="3">
    <location>
        <begin position="22"/>
        <end position="39"/>
    </location>
</feature>
<dbReference type="GO" id="GO:0071978">
    <property type="term" value="P:bacterial-type flagellum-dependent swarming motility"/>
    <property type="evidence" value="ECO:0007669"/>
    <property type="project" value="TreeGrafter"/>
</dbReference>
<dbReference type="Proteomes" id="UP000050417">
    <property type="component" value="Unassembled WGS sequence"/>
</dbReference>
<dbReference type="OrthoDB" id="158495at2"/>
<keyword evidence="2" id="KW-0975">Bacterial flagellum</keyword>
<evidence type="ECO:0000313" key="7">
    <source>
        <dbReference type="Proteomes" id="UP000050417"/>
    </source>
</evidence>
<reference evidence="6 7" key="1">
    <citation type="submission" date="2015-07" db="EMBL/GenBank/DDBJ databases">
        <title>Genome sequence of Ornatilinea apprima DSM 23815.</title>
        <authorList>
            <person name="Hemp J."/>
            <person name="Ward L.M."/>
            <person name="Pace L.A."/>
            <person name="Fischer W.W."/>
        </authorList>
    </citation>
    <scope>NUCLEOTIDE SEQUENCE [LARGE SCALE GENOMIC DNA]</scope>
    <source>
        <strain evidence="6 7">P3M-1</strain>
    </source>
</reference>
<dbReference type="SUPFAM" id="SSF117143">
    <property type="entry name" value="Flagellar hook protein flgE"/>
    <property type="match status" value="1"/>
</dbReference>
<evidence type="ECO:0000259" key="3">
    <source>
        <dbReference type="Pfam" id="PF00460"/>
    </source>
</evidence>
<dbReference type="InterPro" id="IPR010930">
    <property type="entry name" value="Flg_bb/hook_C_dom"/>
</dbReference>
<gene>
    <name evidence="6" type="ORF">ADN00_17140</name>
</gene>
<comment type="subcellular location">
    <subcellularLocation>
        <location evidence="2">Bacterial flagellum basal body</location>
    </subcellularLocation>
</comment>
<dbReference type="GO" id="GO:0009425">
    <property type="term" value="C:bacterial-type flagellum basal body"/>
    <property type="evidence" value="ECO:0007669"/>
    <property type="project" value="UniProtKB-SubCell"/>
</dbReference>
<dbReference type="InterPro" id="IPR020013">
    <property type="entry name" value="Flagellar_FlgE/F/G"/>
</dbReference>
<dbReference type="PATRIC" id="fig|1134406.4.peg.490"/>
<protein>
    <submittedName>
        <fullName evidence="6">Uncharacterized protein</fullName>
    </submittedName>
</protein>
<organism evidence="6 7">
    <name type="scientific">Ornatilinea apprima</name>
    <dbReference type="NCBI Taxonomy" id="1134406"/>
    <lineage>
        <taxon>Bacteria</taxon>
        <taxon>Bacillati</taxon>
        <taxon>Chloroflexota</taxon>
        <taxon>Anaerolineae</taxon>
        <taxon>Anaerolineales</taxon>
        <taxon>Anaerolineaceae</taxon>
        <taxon>Ornatilinea</taxon>
    </lineage>
</organism>
<dbReference type="STRING" id="1134406.ADN00_17140"/>
<evidence type="ECO:0000259" key="5">
    <source>
        <dbReference type="Pfam" id="PF22692"/>
    </source>
</evidence>
<keyword evidence="7" id="KW-1185">Reference proteome</keyword>
<dbReference type="InterPro" id="IPR037925">
    <property type="entry name" value="FlgE/F/G-like"/>
</dbReference>
<dbReference type="Pfam" id="PF22692">
    <property type="entry name" value="LlgE_F_G_D1"/>
    <property type="match status" value="1"/>
</dbReference>
<feature type="domain" description="Flagellar hook protein FlgE/F/G-like D1" evidence="5">
    <location>
        <begin position="81"/>
        <end position="144"/>
    </location>
</feature>